<name>A0A9K3JH20_HELAN</name>
<feature type="compositionally biased region" description="Basic residues" evidence="1">
    <location>
        <begin position="21"/>
        <end position="35"/>
    </location>
</feature>
<accession>A0A9K3JH20</accession>
<reference evidence="2" key="1">
    <citation type="journal article" date="2017" name="Nature">
        <title>The sunflower genome provides insights into oil metabolism, flowering and Asterid evolution.</title>
        <authorList>
            <person name="Badouin H."/>
            <person name="Gouzy J."/>
            <person name="Grassa C.J."/>
            <person name="Murat F."/>
            <person name="Staton S.E."/>
            <person name="Cottret L."/>
            <person name="Lelandais-Briere C."/>
            <person name="Owens G.L."/>
            <person name="Carrere S."/>
            <person name="Mayjonade B."/>
            <person name="Legrand L."/>
            <person name="Gill N."/>
            <person name="Kane N.C."/>
            <person name="Bowers J.E."/>
            <person name="Hubner S."/>
            <person name="Bellec A."/>
            <person name="Berard A."/>
            <person name="Berges H."/>
            <person name="Blanchet N."/>
            <person name="Boniface M.C."/>
            <person name="Brunel D."/>
            <person name="Catrice O."/>
            <person name="Chaidir N."/>
            <person name="Claudel C."/>
            <person name="Donnadieu C."/>
            <person name="Faraut T."/>
            <person name="Fievet G."/>
            <person name="Helmstetter N."/>
            <person name="King M."/>
            <person name="Knapp S.J."/>
            <person name="Lai Z."/>
            <person name="Le Paslier M.C."/>
            <person name="Lippi Y."/>
            <person name="Lorenzon L."/>
            <person name="Mandel J.R."/>
            <person name="Marage G."/>
            <person name="Marchand G."/>
            <person name="Marquand E."/>
            <person name="Bret-Mestries E."/>
            <person name="Morien E."/>
            <person name="Nambeesan S."/>
            <person name="Nguyen T."/>
            <person name="Pegot-Espagnet P."/>
            <person name="Pouilly N."/>
            <person name="Raftis F."/>
            <person name="Sallet E."/>
            <person name="Schiex T."/>
            <person name="Thomas J."/>
            <person name="Vandecasteele C."/>
            <person name="Vares D."/>
            <person name="Vear F."/>
            <person name="Vautrin S."/>
            <person name="Crespi M."/>
            <person name="Mangin B."/>
            <person name="Burke J.M."/>
            <person name="Salse J."/>
            <person name="Munos S."/>
            <person name="Vincourt P."/>
            <person name="Rieseberg L.H."/>
            <person name="Langlade N.B."/>
        </authorList>
    </citation>
    <scope>NUCLEOTIDE SEQUENCE</scope>
    <source>
        <tissue evidence="2">Leaves</tissue>
    </source>
</reference>
<dbReference type="Gramene" id="mRNA:HanXRQr2_Chr03g0115741">
    <property type="protein sequence ID" value="mRNA:HanXRQr2_Chr03g0115741"/>
    <property type="gene ID" value="HanXRQr2_Chr03g0115741"/>
</dbReference>
<organism evidence="2 3">
    <name type="scientific">Helianthus annuus</name>
    <name type="common">Common sunflower</name>
    <dbReference type="NCBI Taxonomy" id="4232"/>
    <lineage>
        <taxon>Eukaryota</taxon>
        <taxon>Viridiplantae</taxon>
        <taxon>Streptophyta</taxon>
        <taxon>Embryophyta</taxon>
        <taxon>Tracheophyta</taxon>
        <taxon>Spermatophyta</taxon>
        <taxon>Magnoliopsida</taxon>
        <taxon>eudicotyledons</taxon>
        <taxon>Gunneridae</taxon>
        <taxon>Pentapetalae</taxon>
        <taxon>asterids</taxon>
        <taxon>campanulids</taxon>
        <taxon>Asterales</taxon>
        <taxon>Asteraceae</taxon>
        <taxon>Asteroideae</taxon>
        <taxon>Heliantheae alliance</taxon>
        <taxon>Heliantheae</taxon>
        <taxon>Helianthus</taxon>
    </lineage>
</organism>
<gene>
    <name evidence="2" type="ORF">HanXRQr2_Chr03g0115741</name>
</gene>
<feature type="region of interest" description="Disordered" evidence="1">
    <location>
        <begin position="1"/>
        <end position="39"/>
    </location>
</feature>
<comment type="caution">
    <text evidence="2">The sequence shown here is derived from an EMBL/GenBank/DDBJ whole genome shotgun (WGS) entry which is preliminary data.</text>
</comment>
<keyword evidence="3" id="KW-1185">Reference proteome</keyword>
<reference evidence="2" key="2">
    <citation type="submission" date="2020-06" db="EMBL/GenBank/DDBJ databases">
        <title>Helianthus annuus Genome sequencing and assembly Release 2.</title>
        <authorList>
            <person name="Gouzy J."/>
            <person name="Langlade N."/>
            <person name="Munos S."/>
        </authorList>
    </citation>
    <scope>NUCLEOTIDE SEQUENCE</scope>
    <source>
        <tissue evidence="2">Leaves</tissue>
    </source>
</reference>
<dbReference type="AlphaFoldDB" id="A0A9K3JH20"/>
<evidence type="ECO:0000313" key="3">
    <source>
        <dbReference type="Proteomes" id="UP000215914"/>
    </source>
</evidence>
<evidence type="ECO:0000256" key="1">
    <source>
        <dbReference type="SAM" id="MobiDB-lite"/>
    </source>
</evidence>
<dbReference type="Proteomes" id="UP000215914">
    <property type="component" value="Unassembled WGS sequence"/>
</dbReference>
<evidence type="ECO:0000313" key="2">
    <source>
        <dbReference type="EMBL" id="KAF5814846.1"/>
    </source>
</evidence>
<proteinExistence type="predicted"/>
<sequence length="70" mass="8051">MHKLDSEGFVMRNPQKMSNEKKKRKKRNGSLKKIKASSFPSNGHNTWHLGLRLHFLPTVTTRGLAYTLDS</sequence>
<protein>
    <submittedName>
        <fullName evidence="2">Uncharacterized protein</fullName>
    </submittedName>
</protein>
<dbReference type="EMBL" id="MNCJ02000318">
    <property type="protein sequence ID" value="KAF5814846.1"/>
    <property type="molecule type" value="Genomic_DNA"/>
</dbReference>